<evidence type="ECO:0000256" key="1">
    <source>
        <dbReference type="ARBA" id="ARBA00004141"/>
    </source>
</evidence>
<dbReference type="eggNOG" id="KOG3659">
    <property type="taxonomic scope" value="Eukaryota"/>
</dbReference>
<organism evidence="7">
    <name type="scientific">Gasterosteus aculeatus</name>
    <name type="common">Three-spined stickleback</name>
    <dbReference type="NCBI Taxonomy" id="69293"/>
    <lineage>
        <taxon>Eukaryota</taxon>
        <taxon>Metazoa</taxon>
        <taxon>Chordata</taxon>
        <taxon>Craniata</taxon>
        <taxon>Vertebrata</taxon>
        <taxon>Euteleostomi</taxon>
        <taxon>Actinopterygii</taxon>
        <taxon>Neopterygii</taxon>
        <taxon>Teleostei</taxon>
        <taxon>Neoteleostei</taxon>
        <taxon>Acanthomorphata</taxon>
        <taxon>Eupercaria</taxon>
        <taxon>Perciformes</taxon>
        <taxon>Cottioidei</taxon>
        <taxon>Gasterosteales</taxon>
        <taxon>Gasterosteidae</taxon>
        <taxon>Gasterosteus</taxon>
    </lineage>
</organism>
<evidence type="ECO:0000256" key="6">
    <source>
        <dbReference type="SAM" id="Phobius"/>
    </source>
</evidence>
<dbReference type="SUPFAM" id="SSF161070">
    <property type="entry name" value="SNF-like"/>
    <property type="match status" value="1"/>
</dbReference>
<dbReference type="InterPro" id="IPR037272">
    <property type="entry name" value="SNS_sf"/>
</dbReference>
<comment type="subcellular location">
    <subcellularLocation>
        <location evidence="1">Membrane</location>
        <topology evidence="1">Multi-pass membrane protein</topology>
    </subcellularLocation>
</comment>
<dbReference type="Pfam" id="PF00209">
    <property type="entry name" value="SNF"/>
    <property type="match status" value="1"/>
</dbReference>
<dbReference type="InterPro" id="IPR000175">
    <property type="entry name" value="Na/ntran_symport"/>
</dbReference>
<evidence type="ECO:0000313" key="7">
    <source>
        <dbReference type="Ensembl" id="ENSGACP00000010086.1"/>
    </source>
</evidence>
<keyword evidence="4 6" id="KW-1133">Transmembrane helix</keyword>
<dbReference type="GO" id="GO:0015175">
    <property type="term" value="F:neutral L-amino acid transmembrane transporter activity"/>
    <property type="evidence" value="ECO:0007669"/>
    <property type="project" value="TreeGrafter"/>
</dbReference>
<dbReference type="GO" id="GO:0031526">
    <property type="term" value="C:brush border membrane"/>
    <property type="evidence" value="ECO:0007669"/>
    <property type="project" value="TreeGrafter"/>
</dbReference>
<reference evidence="7" key="1">
    <citation type="submission" date="2006-01" db="EMBL/GenBank/DDBJ databases">
        <authorList>
            <person name="Lindblad-Toh K."/>
            <person name="Mauceli E."/>
            <person name="Grabherr M."/>
            <person name="Chang J.L."/>
            <person name="Lander E.S."/>
        </authorList>
    </citation>
    <scope>NUCLEOTIDE SEQUENCE [LARGE SCALE GENOMIC DNA]</scope>
</reference>
<keyword evidence="2" id="KW-0813">Transport</keyword>
<evidence type="ECO:0000256" key="3">
    <source>
        <dbReference type="ARBA" id="ARBA00022692"/>
    </source>
</evidence>
<dbReference type="PROSITE" id="PS50267">
    <property type="entry name" value="NA_NEUROTRAN_SYMP_3"/>
    <property type="match status" value="1"/>
</dbReference>
<dbReference type="GO" id="GO:0035725">
    <property type="term" value="P:sodium ion transmembrane transport"/>
    <property type="evidence" value="ECO:0007669"/>
    <property type="project" value="TreeGrafter"/>
</dbReference>
<dbReference type="AlphaFoldDB" id="G3NXL6"/>
<sequence>MKTFLCCRFNEDLVFMVGYKPGIFWQVTWRFISPLIVLVILIFYMVTQTQKELTYLVWDPESEEFPALASVPYPSWINAVVFLLAGVPSLAVPVYALCRLVFVYCKKK</sequence>
<dbReference type="OMA" id="QFICPLA"/>
<feature type="transmembrane region" description="Helical" evidence="6">
    <location>
        <begin position="76"/>
        <end position="102"/>
    </location>
</feature>
<evidence type="ECO:0000256" key="2">
    <source>
        <dbReference type="ARBA" id="ARBA00022448"/>
    </source>
</evidence>
<evidence type="ECO:0000256" key="5">
    <source>
        <dbReference type="ARBA" id="ARBA00023136"/>
    </source>
</evidence>
<proteinExistence type="predicted"/>
<dbReference type="InParanoid" id="G3NXL6"/>
<feature type="transmembrane region" description="Helical" evidence="6">
    <location>
        <begin position="27"/>
        <end position="46"/>
    </location>
</feature>
<evidence type="ECO:0000256" key="4">
    <source>
        <dbReference type="ARBA" id="ARBA00022989"/>
    </source>
</evidence>
<dbReference type="STRING" id="69293.ENSGACP00000010086"/>
<accession>G3NXL6</accession>
<dbReference type="Ensembl" id="ENSGACT00000010108.1">
    <property type="protein sequence ID" value="ENSGACP00000010086.1"/>
    <property type="gene ID" value="ENSGACG00000007606.1"/>
</dbReference>
<dbReference type="PANTHER" id="PTHR11616">
    <property type="entry name" value="SODIUM/CHLORIDE DEPENDENT TRANSPORTER"/>
    <property type="match status" value="1"/>
</dbReference>
<keyword evidence="5 6" id="KW-0472">Membrane</keyword>
<dbReference type="Bgee" id="ENSGACG00000007606">
    <property type="expression patterns" value="Expressed in intestinal epithelial cell"/>
</dbReference>
<dbReference type="PANTHER" id="PTHR11616:SF285">
    <property type="entry name" value="TRANSPORTER"/>
    <property type="match status" value="1"/>
</dbReference>
<protein>
    <submittedName>
        <fullName evidence="7">Uncharacterized protein</fullName>
    </submittedName>
</protein>
<keyword evidence="3 6" id="KW-0812">Transmembrane</keyword>
<name>G3NXL6_GASAC</name>
<reference evidence="7" key="2">
    <citation type="submission" date="2024-04" db="UniProtKB">
        <authorList>
            <consortium name="Ensembl"/>
        </authorList>
    </citation>
    <scope>IDENTIFICATION</scope>
</reference>